<evidence type="ECO:0000259" key="9">
    <source>
        <dbReference type="PROSITE" id="PS50866"/>
    </source>
</evidence>
<feature type="region of interest" description="Disordered" evidence="6">
    <location>
        <begin position="321"/>
        <end position="361"/>
    </location>
</feature>
<dbReference type="OrthoDB" id="660555at2759"/>
<feature type="non-terminal residue" evidence="10">
    <location>
        <position position="1"/>
    </location>
</feature>
<keyword evidence="1" id="KW-0479">Metal-binding</keyword>
<dbReference type="PANTHER" id="PTHR46753:SF2">
    <property type="entry name" value="FYVE AND COILED-COIL DOMAIN-CONTAINING PROTEIN 1"/>
    <property type="match status" value="1"/>
</dbReference>
<dbReference type="SUPFAM" id="SSF101576">
    <property type="entry name" value="Supernatant protein factor (SPF), C-terminal domain"/>
    <property type="match status" value="1"/>
</dbReference>
<dbReference type="FunFam" id="1.20.58.900:FF:000010">
    <property type="entry name" value="FYVE and coiled-coil domain containing 1"/>
    <property type="match status" value="1"/>
</dbReference>
<dbReference type="InterPro" id="IPR004012">
    <property type="entry name" value="Run_dom"/>
</dbReference>
<feature type="domain" description="GOLD" evidence="9">
    <location>
        <begin position="1349"/>
        <end position="1496"/>
    </location>
</feature>
<dbReference type="GO" id="GO:0005764">
    <property type="term" value="C:lysosome"/>
    <property type="evidence" value="ECO:0007669"/>
    <property type="project" value="TreeGrafter"/>
</dbReference>
<name>A0A8S4AQC7_9TELE</name>
<keyword evidence="11" id="KW-1185">Reference proteome</keyword>
<protein>
    <submittedName>
        <fullName evidence="10">(Atlantic silverside) hypothetical protein</fullName>
    </submittedName>
</protein>
<comment type="caution">
    <text evidence="10">The sequence shown here is derived from an EMBL/GenBank/DDBJ whole genome shotgun (WGS) entry which is preliminary data.</text>
</comment>
<feature type="coiled-coil region" evidence="5">
    <location>
        <begin position="671"/>
        <end position="768"/>
    </location>
</feature>
<dbReference type="PROSITE" id="PS50866">
    <property type="entry name" value="GOLD"/>
    <property type="match status" value="1"/>
</dbReference>
<dbReference type="FunFam" id="2.60.120.680:FF:000004">
    <property type="entry name" value="FYVE and coiled-coil domain containing 1"/>
    <property type="match status" value="1"/>
</dbReference>
<keyword evidence="3" id="KW-0862">Zinc</keyword>
<dbReference type="Gene3D" id="1.20.58.900">
    <property type="match status" value="1"/>
</dbReference>
<dbReference type="InterPro" id="IPR047337">
    <property type="entry name" value="FYVE_FYCO1"/>
</dbReference>
<evidence type="ECO:0000313" key="10">
    <source>
        <dbReference type="EMBL" id="CAG5896552.1"/>
    </source>
</evidence>
<proteinExistence type="predicted"/>
<dbReference type="GO" id="GO:0005776">
    <property type="term" value="C:autophagosome"/>
    <property type="evidence" value="ECO:0007669"/>
    <property type="project" value="TreeGrafter"/>
</dbReference>
<evidence type="ECO:0000259" key="7">
    <source>
        <dbReference type="PROSITE" id="PS50178"/>
    </source>
</evidence>
<dbReference type="SMART" id="SM00064">
    <property type="entry name" value="FYVE"/>
    <property type="match status" value="1"/>
</dbReference>
<feature type="coiled-coil region" evidence="5">
    <location>
        <begin position="957"/>
        <end position="1104"/>
    </location>
</feature>
<dbReference type="CDD" id="cd17698">
    <property type="entry name" value="RUN_FYCO1"/>
    <property type="match status" value="1"/>
</dbReference>
<dbReference type="InterPro" id="IPR047336">
    <property type="entry name" value="RUN_FYCO1"/>
</dbReference>
<feature type="domain" description="FYVE-type" evidence="7">
    <location>
        <begin position="1208"/>
        <end position="1266"/>
    </location>
</feature>
<feature type="coiled-coil region" evidence="5">
    <location>
        <begin position="393"/>
        <end position="568"/>
    </location>
</feature>
<organism evidence="10 11">
    <name type="scientific">Menidia menidia</name>
    <name type="common">Atlantic silverside</name>
    <dbReference type="NCBI Taxonomy" id="238744"/>
    <lineage>
        <taxon>Eukaryota</taxon>
        <taxon>Metazoa</taxon>
        <taxon>Chordata</taxon>
        <taxon>Craniata</taxon>
        <taxon>Vertebrata</taxon>
        <taxon>Euteleostomi</taxon>
        <taxon>Actinopterygii</taxon>
        <taxon>Neopterygii</taxon>
        <taxon>Teleostei</taxon>
        <taxon>Neoteleostei</taxon>
        <taxon>Acanthomorphata</taxon>
        <taxon>Ovalentaria</taxon>
        <taxon>Atherinomorphae</taxon>
        <taxon>Atheriniformes</taxon>
        <taxon>Atherinopsidae</taxon>
        <taxon>Menidiinae</taxon>
        <taxon>Menidia</taxon>
    </lineage>
</organism>
<feature type="domain" description="RUN" evidence="8">
    <location>
        <begin position="72"/>
        <end position="205"/>
    </location>
</feature>
<dbReference type="InterPro" id="IPR011011">
    <property type="entry name" value="Znf_FYVE_PHD"/>
</dbReference>
<sequence>PNVAGFCCITQNLEFVDTPHNFTNHFPGITLVFAMAFSSSLGDKQLQRIIRDLHDAVVELSKEHKDCGEPITDDSASLHKFFYKLEYLLQFDQKEKTTFLGQRKDYWDYFCDCLIKIKGANDGIRFVKSIPELKTSLGKGRAFIRYSLVHQRLADTLQQCLINQKVTSDWYYARSPFLKCHLTSDIINHLYELNQIQFDVAARGYDLDADWPTFARRTLGTCSPAFSWKPPSRCSSINSLVSSYPHSQAQEFLPVPEPSHSLLGELGEPSPCSVAENLRIELDQSELRQQELLAQIQQLGKEGAELKEVIKDLQHQLSAQKSDISAAAQGGQETGNEDRVNHHQSFREPAVSDSQDRLTAADSRSMELLSKLDEALKEKGQQTAGYCDSAWKIHELLENLKTAEEEKLEAKRESEDRARHFERLSRELKLREEELRNSEEKLAEFKAGAHEEREEALERLEELQSVVSRIQGALTLKEKETGNLRAQLQDLQASLECRERQAEELRKRLQEERKAEEQRCGMTSSPSEEFEDQVFDLRNTLKNRDKELAASSERIKHFEEQLEKLSVEQGTLCCRLDGNDVTNSEETANIEGYKTQCWSLMEMNTKLLQTLKKSEASVSELSESRTALLDQLAAFKASEKHLKARVEAARMSVEDREKKLLDENLHLEESFQRVIVQKEETDAQIKKLEHENKELLDTQSSLKNQLATSERTIDSLSAKAEKLEKNLTASQRGQAEVLDKLQESESKLREQTVKGDLLQARVDELERRTGELHYEKGAAESNEKMQKLHDEHQTSSMETKETPFRLVLAEAQLELNLREVSRLREELVELRAELLTGTEERLKIQALHEVTDASREDLRVLADQLKVQVEELNRRHVEEILRSREREESLIRERDGEALARVSLAAEVTTTREELDKLKLHYEAVRLENSESREALHRANTETAELGVHVCMLTAENEEARLRWEAQSKRLQELEEEASQEAERLNSCIEQLCQENQELLRQLHNDEDLMKSKQVLQAELSKAQHEAEAVQQTSREEIQALQCQLSSHATSHGDQLQNVNQELQDMKTQLVTEQEKVISLESKVEHLEATIRRYCQQIEEKNIQMAESANLILQKEDEIIHLKQNLSSCEDGLAAAQRACQEMAENLRRVTQDKQSVDLRTAAELDDLYRTKINLEERLVELIREKDALWQKSDALEFEQKLRDEETERDVNYCLGCHTQFSWWLRKYNCRLCGRPFCYYCCSNTVSTLQGSNRERCCANCYDQHSAVTERHPQDEVTHSTPGTPFSRLLQAGRAVAGYDGEKLDDGVFDIITEEEVSGVNDSDSHSFATACSPGHGQQGAARLNNSAREIASEDADNLSAAVQDAEICLLKSGEVTLSVGFTVDDITGFGDSSRELFIKSSCYSVIPITMSAPGPTVFWTFTSEPKSIAFSVVYRESAETPLEQAKVLIPLTRCNSHKETIQGELKVRHVGEYTLIFDNSFSRFISKKVLYHLSLDKPVAYDGTDLQ</sequence>
<evidence type="ECO:0000256" key="4">
    <source>
        <dbReference type="PROSITE-ProRule" id="PRU00091"/>
    </source>
</evidence>
<dbReference type="InterPro" id="IPR037213">
    <property type="entry name" value="Run_dom_sf"/>
</dbReference>
<dbReference type="InterPro" id="IPR017455">
    <property type="entry name" value="Znf_FYVE-rel"/>
</dbReference>
<reference evidence="10" key="1">
    <citation type="submission" date="2021-05" db="EMBL/GenBank/DDBJ databases">
        <authorList>
            <person name="Tigano A."/>
        </authorList>
    </citation>
    <scope>NUCLEOTIDE SEQUENCE</scope>
</reference>
<evidence type="ECO:0000313" key="11">
    <source>
        <dbReference type="Proteomes" id="UP000677803"/>
    </source>
</evidence>
<evidence type="ECO:0000256" key="5">
    <source>
        <dbReference type="SAM" id="Coils"/>
    </source>
</evidence>
<feature type="coiled-coil region" evidence="5">
    <location>
        <begin position="1133"/>
        <end position="1185"/>
    </location>
</feature>
<dbReference type="PROSITE" id="PS50826">
    <property type="entry name" value="RUN"/>
    <property type="match status" value="1"/>
</dbReference>
<dbReference type="EMBL" id="CAJRST010007779">
    <property type="protein sequence ID" value="CAG5896552.1"/>
    <property type="molecule type" value="Genomic_DNA"/>
</dbReference>
<dbReference type="CDD" id="cd15726">
    <property type="entry name" value="FYVE_FYCO1"/>
    <property type="match status" value="1"/>
</dbReference>
<feature type="coiled-coil region" evidence="5">
    <location>
        <begin position="275"/>
        <end position="316"/>
    </location>
</feature>
<dbReference type="Proteomes" id="UP000677803">
    <property type="component" value="Unassembled WGS sequence"/>
</dbReference>
<evidence type="ECO:0000256" key="2">
    <source>
        <dbReference type="ARBA" id="ARBA00022771"/>
    </source>
</evidence>
<dbReference type="InterPro" id="IPR000306">
    <property type="entry name" value="Znf_FYVE"/>
</dbReference>
<accession>A0A8S4AQC7</accession>
<dbReference type="SUPFAM" id="SSF140741">
    <property type="entry name" value="RUN domain-like"/>
    <property type="match status" value="1"/>
</dbReference>
<keyword evidence="2 4" id="KW-0863">Zinc-finger</keyword>
<dbReference type="InterPro" id="IPR036598">
    <property type="entry name" value="GOLD_dom_sf"/>
</dbReference>
<dbReference type="InterPro" id="IPR013083">
    <property type="entry name" value="Znf_RING/FYVE/PHD"/>
</dbReference>
<dbReference type="GO" id="GO:0072383">
    <property type="term" value="P:plus-end-directed vesicle transport along microtubule"/>
    <property type="evidence" value="ECO:0007669"/>
    <property type="project" value="TreeGrafter"/>
</dbReference>
<dbReference type="InterPro" id="IPR009038">
    <property type="entry name" value="GOLD_dom"/>
</dbReference>
<feature type="coiled-coil region" evidence="5">
    <location>
        <begin position="806"/>
        <end position="882"/>
    </location>
</feature>
<dbReference type="GO" id="GO:0005770">
    <property type="term" value="C:late endosome"/>
    <property type="evidence" value="ECO:0007669"/>
    <property type="project" value="TreeGrafter"/>
</dbReference>
<dbReference type="PANTHER" id="PTHR46753">
    <property type="entry name" value="FYVE AND COILED-COIL DOMAIN-CONTAINING PROTEIN 1"/>
    <property type="match status" value="1"/>
</dbReference>
<evidence type="ECO:0000256" key="6">
    <source>
        <dbReference type="SAM" id="MobiDB-lite"/>
    </source>
</evidence>
<dbReference type="SUPFAM" id="SSF57903">
    <property type="entry name" value="FYVE/PHD zinc finger"/>
    <property type="match status" value="1"/>
</dbReference>
<dbReference type="Pfam" id="PF02759">
    <property type="entry name" value="RUN"/>
    <property type="match status" value="1"/>
</dbReference>
<dbReference type="PROSITE" id="PS50178">
    <property type="entry name" value="ZF_FYVE"/>
    <property type="match status" value="1"/>
</dbReference>
<keyword evidence="5" id="KW-0175">Coiled coil</keyword>
<dbReference type="Pfam" id="PF01363">
    <property type="entry name" value="FYVE"/>
    <property type="match status" value="1"/>
</dbReference>
<evidence type="ECO:0000256" key="1">
    <source>
        <dbReference type="ARBA" id="ARBA00022723"/>
    </source>
</evidence>
<dbReference type="Gene3D" id="3.30.40.10">
    <property type="entry name" value="Zinc/RING finger domain, C3HC4 (zinc finger)"/>
    <property type="match status" value="1"/>
</dbReference>
<evidence type="ECO:0000259" key="8">
    <source>
        <dbReference type="PROSITE" id="PS50826"/>
    </source>
</evidence>
<gene>
    <name evidence="10" type="ORF">MMEN_LOCUS7617</name>
</gene>
<dbReference type="Gene3D" id="2.60.120.680">
    <property type="entry name" value="GOLD domain"/>
    <property type="match status" value="1"/>
</dbReference>
<evidence type="ECO:0000256" key="3">
    <source>
        <dbReference type="ARBA" id="ARBA00022833"/>
    </source>
</evidence>
<dbReference type="GO" id="GO:0008270">
    <property type="term" value="F:zinc ion binding"/>
    <property type="evidence" value="ECO:0007669"/>
    <property type="project" value="UniProtKB-KW"/>
</dbReference>
<dbReference type="GO" id="GO:1901098">
    <property type="term" value="P:positive regulation of autophagosome maturation"/>
    <property type="evidence" value="ECO:0007669"/>
    <property type="project" value="TreeGrafter"/>
</dbReference>